<name>A0A6A6TUL3_9PEZI</name>
<organism evidence="1 2">
    <name type="scientific">Microthyrium microscopicum</name>
    <dbReference type="NCBI Taxonomy" id="703497"/>
    <lineage>
        <taxon>Eukaryota</taxon>
        <taxon>Fungi</taxon>
        <taxon>Dikarya</taxon>
        <taxon>Ascomycota</taxon>
        <taxon>Pezizomycotina</taxon>
        <taxon>Dothideomycetes</taxon>
        <taxon>Dothideomycetes incertae sedis</taxon>
        <taxon>Microthyriales</taxon>
        <taxon>Microthyriaceae</taxon>
        <taxon>Microthyrium</taxon>
    </lineage>
</organism>
<evidence type="ECO:0000313" key="1">
    <source>
        <dbReference type="EMBL" id="KAF2663755.1"/>
    </source>
</evidence>
<sequence length="113" mass="12859">MRPRFHSFHVRCSDSGFNVAWQPGFSRVHCWGHALWLWRRQNLLPLSSNTQQLLDHSDPSFPPAFTAHSLFLFLSRVPPLLVSFLWPPAVCLSSDSRRGLGCGIGLVSYKKLI</sequence>
<protein>
    <submittedName>
        <fullName evidence="1">Uncharacterized protein</fullName>
    </submittedName>
</protein>
<accession>A0A6A6TUL3</accession>
<dbReference type="AlphaFoldDB" id="A0A6A6TUL3"/>
<evidence type="ECO:0000313" key="2">
    <source>
        <dbReference type="Proteomes" id="UP000799302"/>
    </source>
</evidence>
<gene>
    <name evidence="1" type="ORF">BT63DRAFT_460875</name>
</gene>
<reference evidence="1" key="1">
    <citation type="journal article" date="2020" name="Stud. Mycol.">
        <title>101 Dothideomycetes genomes: a test case for predicting lifestyles and emergence of pathogens.</title>
        <authorList>
            <person name="Haridas S."/>
            <person name="Albert R."/>
            <person name="Binder M."/>
            <person name="Bloem J."/>
            <person name="Labutti K."/>
            <person name="Salamov A."/>
            <person name="Andreopoulos B."/>
            <person name="Baker S."/>
            <person name="Barry K."/>
            <person name="Bills G."/>
            <person name="Bluhm B."/>
            <person name="Cannon C."/>
            <person name="Castanera R."/>
            <person name="Culley D."/>
            <person name="Daum C."/>
            <person name="Ezra D."/>
            <person name="Gonzalez J."/>
            <person name="Henrissat B."/>
            <person name="Kuo A."/>
            <person name="Liang C."/>
            <person name="Lipzen A."/>
            <person name="Lutzoni F."/>
            <person name="Magnuson J."/>
            <person name="Mondo S."/>
            <person name="Nolan M."/>
            <person name="Ohm R."/>
            <person name="Pangilinan J."/>
            <person name="Park H.-J."/>
            <person name="Ramirez L."/>
            <person name="Alfaro M."/>
            <person name="Sun H."/>
            <person name="Tritt A."/>
            <person name="Yoshinaga Y."/>
            <person name="Zwiers L.-H."/>
            <person name="Turgeon B."/>
            <person name="Goodwin S."/>
            <person name="Spatafora J."/>
            <person name="Crous P."/>
            <person name="Grigoriev I."/>
        </authorList>
    </citation>
    <scope>NUCLEOTIDE SEQUENCE</scope>
    <source>
        <strain evidence="1">CBS 115976</strain>
    </source>
</reference>
<proteinExistence type="predicted"/>
<keyword evidence="2" id="KW-1185">Reference proteome</keyword>
<dbReference type="EMBL" id="MU004244">
    <property type="protein sequence ID" value="KAF2663755.1"/>
    <property type="molecule type" value="Genomic_DNA"/>
</dbReference>
<dbReference type="Proteomes" id="UP000799302">
    <property type="component" value="Unassembled WGS sequence"/>
</dbReference>